<evidence type="ECO:0000259" key="3">
    <source>
        <dbReference type="PROSITE" id="PS50835"/>
    </source>
</evidence>
<dbReference type="Pfam" id="PF00047">
    <property type="entry name" value="ig"/>
    <property type="match status" value="1"/>
</dbReference>
<organism evidence="4 5">
    <name type="scientific">Xenopus laevis</name>
    <name type="common">African clawed frog</name>
    <dbReference type="NCBI Taxonomy" id="8355"/>
    <lineage>
        <taxon>Eukaryota</taxon>
        <taxon>Metazoa</taxon>
        <taxon>Chordata</taxon>
        <taxon>Craniata</taxon>
        <taxon>Vertebrata</taxon>
        <taxon>Euteleostomi</taxon>
        <taxon>Amphibia</taxon>
        <taxon>Batrachia</taxon>
        <taxon>Anura</taxon>
        <taxon>Pipoidea</taxon>
        <taxon>Pipidae</taxon>
        <taxon>Xenopodinae</taxon>
        <taxon>Xenopus</taxon>
        <taxon>Xenopus</taxon>
    </lineage>
</organism>
<dbReference type="Gene3D" id="2.60.40.10">
    <property type="entry name" value="Immunoglobulins"/>
    <property type="match status" value="4"/>
</dbReference>
<accession>A0A8J1LB71</accession>
<name>A0A8J1LB71_XENLA</name>
<dbReference type="OrthoDB" id="9937043at2759"/>
<dbReference type="CDD" id="cd00096">
    <property type="entry name" value="Ig"/>
    <property type="match status" value="1"/>
</dbReference>
<evidence type="ECO:0000313" key="4">
    <source>
        <dbReference type="Proteomes" id="UP000186698"/>
    </source>
</evidence>
<dbReference type="RefSeq" id="XP_041426772.1">
    <property type="nucleotide sequence ID" value="XM_041570838.1"/>
</dbReference>
<sequence length="410" mass="44784">MSLGRLDRSLQSKYAAGSVSWQSNSKPVVRVIGNGILFRSRAVSSRASIHQSGFELGDFSLHLENVGEQDAGRYQALAQYGDTKQECIVLLHIIQVNQSHLGVLLENSSVTLTCSGVSSLHNAHPLHWLHGGNPVLPSNKFLQSENRLTIQGLTQADQGEWSCEMGGAKASLQLTVLGLSGPAFLSLYGAVGGQAELPCTLNETPREGLLRVRWHHNSRSLDLKTQMLTLNPVSSEDAGIYTCDITYKGHVMKRQIQLKVIQVYPPGPAFVKEGSALQLLCNVSGSAGGETYIWTGPDPTGGQRYKQHGAVLNLPEVQTGDMGVWNCSVYGKQGLVGQIQYFLYVHVAQVSAFAAYLSWPTYVTFLLIILLVLGLMSAITWHNRRRRLQHLLARTTIDVPSGSSLKKVEV</sequence>
<dbReference type="GO" id="GO:0009897">
    <property type="term" value="C:external side of plasma membrane"/>
    <property type="evidence" value="ECO:0007669"/>
    <property type="project" value="TreeGrafter"/>
</dbReference>
<dbReference type="GO" id="GO:0070374">
    <property type="term" value="P:positive regulation of ERK1 and ERK2 cascade"/>
    <property type="evidence" value="ECO:0007669"/>
    <property type="project" value="TreeGrafter"/>
</dbReference>
<keyword evidence="2" id="KW-0812">Transmembrane</keyword>
<dbReference type="GO" id="GO:0042110">
    <property type="term" value="P:T cell activation"/>
    <property type="evidence" value="ECO:0007669"/>
    <property type="project" value="TreeGrafter"/>
</dbReference>
<dbReference type="SUPFAM" id="SSF48726">
    <property type="entry name" value="Immunoglobulin"/>
    <property type="match status" value="4"/>
</dbReference>
<keyword evidence="2" id="KW-1133">Transmembrane helix</keyword>
<gene>
    <name evidence="5" type="primary">lag3.S</name>
</gene>
<dbReference type="GO" id="GO:0042289">
    <property type="term" value="F:MHC class II protein binding"/>
    <property type="evidence" value="ECO:0007669"/>
    <property type="project" value="TreeGrafter"/>
</dbReference>
<proteinExistence type="predicted"/>
<feature type="domain" description="Ig-like" evidence="3">
    <location>
        <begin position="182"/>
        <end position="259"/>
    </location>
</feature>
<dbReference type="PROSITE" id="PS50835">
    <property type="entry name" value="IG_LIKE"/>
    <property type="match status" value="3"/>
</dbReference>
<dbReference type="InterPro" id="IPR013783">
    <property type="entry name" value="Ig-like_fold"/>
</dbReference>
<dbReference type="SMART" id="SM00408">
    <property type="entry name" value="IGc2"/>
    <property type="match status" value="3"/>
</dbReference>
<keyword evidence="2" id="KW-0472">Membrane</keyword>
<dbReference type="GeneID" id="108697152"/>
<protein>
    <submittedName>
        <fullName evidence="5">Lymphocyte activation gene 3 protein-like</fullName>
    </submittedName>
</protein>
<dbReference type="Proteomes" id="UP000186698">
    <property type="component" value="Chromosome 7S"/>
</dbReference>
<dbReference type="CTD" id="108697152"/>
<evidence type="ECO:0000256" key="1">
    <source>
        <dbReference type="ARBA" id="ARBA00023319"/>
    </source>
</evidence>
<dbReference type="AlphaFoldDB" id="A0A8J1LB71"/>
<dbReference type="GO" id="GO:1990782">
    <property type="term" value="F:protein tyrosine kinase binding"/>
    <property type="evidence" value="ECO:0007669"/>
    <property type="project" value="TreeGrafter"/>
</dbReference>
<dbReference type="InterPro" id="IPR003599">
    <property type="entry name" value="Ig_sub"/>
</dbReference>
<dbReference type="InterPro" id="IPR003598">
    <property type="entry name" value="Ig_sub2"/>
</dbReference>
<evidence type="ECO:0000256" key="2">
    <source>
        <dbReference type="SAM" id="Phobius"/>
    </source>
</evidence>
<dbReference type="InterPro" id="IPR007110">
    <property type="entry name" value="Ig-like_dom"/>
</dbReference>
<dbReference type="InterPro" id="IPR036179">
    <property type="entry name" value="Ig-like_dom_sf"/>
</dbReference>
<dbReference type="GO" id="GO:0035723">
    <property type="term" value="P:interleukin-15-mediated signaling pathway"/>
    <property type="evidence" value="ECO:0007669"/>
    <property type="project" value="TreeGrafter"/>
</dbReference>
<reference evidence="5" key="1">
    <citation type="submission" date="2025-08" db="UniProtKB">
        <authorList>
            <consortium name="RefSeq"/>
        </authorList>
    </citation>
    <scope>IDENTIFICATION</scope>
    <source>
        <strain evidence="5">J_2021</strain>
        <tissue evidence="5">Erythrocytes</tissue>
    </source>
</reference>
<dbReference type="InterPro" id="IPR013151">
    <property type="entry name" value="Immunoglobulin_dom"/>
</dbReference>
<keyword evidence="4" id="KW-1185">Reference proteome</keyword>
<keyword evidence="1" id="KW-0393">Immunoglobulin domain</keyword>
<dbReference type="PANTHER" id="PTHR11422">
    <property type="entry name" value="T-CELL SURFACE GLYCOPROTEIN CD4"/>
    <property type="match status" value="1"/>
</dbReference>
<dbReference type="SMART" id="SM00409">
    <property type="entry name" value="IG"/>
    <property type="match status" value="4"/>
</dbReference>
<feature type="domain" description="Ig-like" evidence="3">
    <location>
        <begin position="271"/>
        <end position="329"/>
    </location>
</feature>
<feature type="domain" description="Ig-like" evidence="3">
    <location>
        <begin position="106"/>
        <end position="175"/>
    </location>
</feature>
<dbReference type="KEGG" id="xla:108697152"/>
<dbReference type="PANTHER" id="PTHR11422:SF12">
    <property type="entry name" value="MICROFIBRIL-ASSOCIATED GLYCOPROTEIN 3"/>
    <property type="match status" value="1"/>
</dbReference>
<evidence type="ECO:0000313" key="5">
    <source>
        <dbReference type="RefSeq" id="XP_041426772.1"/>
    </source>
</evidence>
<feature type="transmembrane region" description="Helical" evidence="2">
    <location>
        <begin position="365"/>
        <end position="382"/>
    </location>
</feature>
<dbReference type="GO" id="GO:0045121">
    <property type="term" value="C:membrane raft"/>
    <property type="evidence" value="ECO:0007669"/>
    <property type="project" value="TreeGrafter"/>
</dbReference>